<evidence type="ECO:0000313" key="1">
    <source>
        <dbReference type="EMBL" id="SDM88396.1"/>
    </source>
</evidence>
<sequence length="139" mass="14934">MSKQTSILLSAENTGKLSLALYAIRGRAKVFPSAFELVAAAERAEKRLSNAGVALSKRAGCHYAYREAGPMAKSYKYRKTVVSYSLKRTAKGWVVVNAGNENVSPKQAVIDRIDLTARAKEAVLRAAMSGFGEIPAKAA</sequence>
<gene>
    <name evidence="1" type="ORF">SAMN05216360_104140</name>
</gene>
<evidence type="ECO:0000313" key="2">
    <source>
        <dbReference type="Proteomes" id="UP000198704"/>
    </source>
</evidence>
<reference evidence="2" key="1">
    <citation type="submission" date="2016-10" db="EMBL/GenBank/DDBJ databases">
        <authorList>
            <person name="Varghese N."/>
            <person name="Submissions S."/>
        </authorList>
    </citation>
    <scope>NUCLEOTIDE SEQUENCE [LARGE SCALE GENOMIC DNA]</scope>
    <source>
        <strain evidence="2">BL47</strain>
    </source>
</reference>
<dbReference type="OrthoDB" id="7996351at2"/>
<proteinExistence type="predicted"/>
<dbReference type="EMBL" id="FNHS01000004">
    <property type="protein sequence ID" value="SDM88396.1"/>
    <property type="molecule type" value="Genomic_DNA"/>
</dbReference>
<dbReference type="STRING" id="582672.SAMN05216360_104140"/>
<organism evidence="1 2">
    <name type="scientific">Methylobacterium phyllostachyos</name>
    <dbReference type="NCBI Taxonomy" id="582672"/>
    <lineage>
        <taxon>Bacteria</taxon>
        <taxon>Pseudomonadati</taxon>
        <taxon>Pseudomonadota</taxon>
        <taxon>Alphaproteobacteria</taxon>
        <taxon>Hyphomicrobiales</taxon>
        <taxon>Methylobacteriaceae</taxon>
        <taxon>Methylobacterium</taxon>
    </lineage>
</organism>
<accession>A0A1G9WW43</accession>
<protein>
    <submittedName>
        <fullName evidence="1">Uncharacterized protein</fullName>
    </submittedName>
</protein>
<keyword evidence="2" id="KW-1185">Reference proteome</keyword>
<dbReference type="RefSeq" id="WP_091714742.1">
    <property type="nucleotide sequence ID" value="NZ_FNHS01000004.1"/>
</dbReference>
<dbReference type="AlphaFoldDB" id="A0A1G9WW43"/>
<dbReference type="Proteomes" id="UP000198704">
    <property type="component" value="Unassembled WGS sequence"/>
</dbReference>
<name>A0A1G9WW43_9HYPH</name>